<dbReference type="RefSeq" id="WP_110520905.1">
    <property type="nucleotide sequence ID" value="NZ_PDOF01000002.1"/>
</dbReference>
<evidence type="ECO:0000256" key="6">
    <source>
        <dbReference type="ARBA" id="ARBA00022888"/>
    </source>
</evidence>
<keyword evidence="11" id="KW-1185">Reference proteome</keyword>
<dbReference type="GO" id="GO:0006529">
    <property type="term" value="P:asparagine biosynthetic process"/>
    <property type="evidence" value="ECO:0007669"/>
    <property type="project" value="UniProtKB-KW"/>
</dbReference>
<dbReference type="Pfam" id="PF13537">
    <property type="entry name" value="GATase_7"/>
    <property type="match status" value="1"/>
</dbReference>
<dbReference type="InterPro" id="IPR029055">
    <property type="entry name" value="Ntn_hydrolases_N"/>
</dbReference>
<dbReference type="EMBL" id="PDOF01000002">
    <property type="protein sequence ID" value="PYZ96965.1"/>
    <property type="molecule type" value="Genomic_DNA"/>
</dbReference>
<dbReference type="Gene3D" id="3.40.50.620">
    <property type="entry name" value="HUPs"/>
    <property type="match status" value="1"/>
</dbReference>
<evidence type="ECO:0000256" key="4">
    <source>
        <dbReference type="ARBA" id="ARBA00022741"/>
    </source>
</evidence>
<evidence type="ECO:0000313" key="11">
    <source>
        <dbReference type="Proteomes" id="UP000248066"/>
    </source>
</evidence>
<dbReference type="GO" id="GO:0004066">
    <property type="term" value="F:asparagine synthase (glutamine-hydrolyzing) activity"/>
    <property type="evidence" value="ECO:0007669"/>
    <property type="project" value="UniProtKB-EC"/>
</dbReference>
<evidence type="ECO:0000259" key="9">
    <source>
        <dbReference type="Pfam" id="PF13537"/>
    </source>
</evidence>
<dbReference type="InterPro" id="IPR017932">
    <property type="entry name" value="GATase_2_dom"/>
</dbReference>
<dbReference type="InterPro" id="IPR051786">
    <property type="entry name" value="ASN_synthetase/amidase"/>
</dbReference>
<name>A0A2W0HHP8_9BACI</name>
<dbReference type="PANTHER" id="PTHR43284:SF1">
    <property type="entry name" value="ASPARAGINE SYNTHETASE"/>
    <property type="match status" value="1"/>
</dbReference>
<dbReference type="SUPFAM" id="SSF52402">
    <property type="entry name" value="Adenine nucleotide alpha hydrolases-like"/>
    <property type="match status" value="1"/>
</dbReference>
<organism evidence="10 11">
    <name type="scientific">Alteribacter lacisalsi</name>
    <dbReference type="NCBI Taxonomy" id="2045244"/>
    <lineage>
        <taxon>Bacteria</taxon>
        <taxon>Bacillati</taxon>
        <taxon>Bacillota</taxon>
        <taxon>Bacilli</taxon>
        <taxon>Bacillales</taxon>
        <taxon>Bacillaceae</taxon>
        <taxon>Alteribacter</taxon>
    </lineage>
</organism>
<accession>A0A2W0HHP8</accession>
<dbReference type="InterPro" id="IPR006426">
    <property type="entry name" value="Asn_synth_AEB"/>
</dbReference>
<comment type="catalytic activity">
    <reaction evidence="7">
        <text>L-aspartate + L-glutamine + ATP + H2O = L-asparagine + L-glutamate + AMP + diphosphate + H(+)</text>
        <dbReference type="Rhea" id="RHEA:12228"/>
        <dbReference type="ChEBI" id="CHEBI:15377"/>
        <dbReference type="ChEBI" id="CHEBI:15378"/>
        <dbReference type="ChEBI" id="CHEBI:29985"/>
        <dbReference type="ChEBI" id="CHEBI:29991"/>
        <dbReference type="ChEBI" id="CHEBI:30616"/>
        <dbReference type="ChEBI" id="CHEBI:33019"/>
        <dbReference type="ChEBI" id="CHEBI:58048"/>
        <dbReference type="ChEBI" id="CHEBI:58359"/>
        <dbReference type="ChEBI" id="CHEBI:456215"/>
        <dbReference type="EC" id="6.3.5.4"/>
    </reaction>
</comment>
<dbReference type="Gene3D" id="3.60.20.10">
    <property type="entry name" value="Glutamine Phosphoribosylpyrophosphate, subunit 1, domain 1"/>
    <property type="match status" value="1"/>
</dbReference>
<evidence type="ECO:0000256" key="7">
    <source>
        <dbReference type="ARBA" id="ARBA00048741"/>
    </source>
</evidence>
<evidence type="ECO:0000256" key="3">
    <source>
        <dbReference type="ARBA" id="ARBA00012737"/>
    </source>
</evidence>
<sequence length="591" mass="68565">MVVSSLIRDHETADGIKVCLFKGTSLHNRIELLDKSGIRNPGGSVTNESLIEKMYERWSTNTPKFLVGEFAFVIWDNREQRYFGARDFSGSRTLYFVHKGNHFAFSPTMKPLLELPYVSTSLNEEWLAEFMAIPTMVESVDMRSTVYRDIQQVPPGHSITVENGQVKLERYSYIEVKEELKLSSDEEYEEAFRNVLGQAVRDRLPTEGHVGAHLSGGLDSGSVVSLAAPALKEQGKQLHTFSYVPEKGFVDWTDDFFTPDESPFIKETVNYVGNINPHLMRFEGRDPFSELDDFLDLIEMPYKFFDNSYWLKGISEEAGKRGITLMLNGARGNHSISWGSVWMNYDYYTTLLLKMNWFRLNRELSDFCTHFQTGKKDVLPFLLKKWWRSESNGGHSRFPEYINPHFARKTQVYQKLGDYGFDLSGAPVKDLSKYRREYYQQMYPWNKSGVINTKMGLRYGVWDSDPTNDIRVIKFCLSIPKEQYVKGGLERSIIRRATKGLLPDKVRLNQKTRGLQAADTILRMKRRWPKFKQELEDLKNDSMMAELLNMQVIKKALSSLGDEPKESLIFHNHFKVLIRSLILYRFLKRFS</sequence>
<comment type="similarity">
    <text evidence="2">Belongs to the asparagine synthetase family.</text>
</comment>
<evidence type="ECO:0000256" key="1">
    <source>
        <dbReference type="ARBA" id="ARBA00005187"/>
    </source>
</evidence>
<comment type="pathway">
    <text evidence="1">Amino-acid biosynthesis; L-asparagine biosynthesis; L-asparagine from L-aspartate (L-Gln route): step 1/1.</text>
</comment>
<dbReference type="PIRSF" id="PIRSF001589">
    <property type="entry name" value="Asn_synthetase_glu-h"/>
    <property type="match status" value="1"/>
</dbReference>
<proteinExistence type="inferred from homology"/>
<keyword evidence="5" id="KW-0067">ATP-binding</keyword>
<comment type="caution">
    <text evidence="10">The sequence shown here is derived from an EMBL/GenBank/DDBJ whole genome shotgun (WGS) entry which is preliminary data.</text>
</comment>
<dbReference type="EC" id="6.3.5.4" evidence="3"/>
<keyword evidence="4" id="KW-0547">Nucleotide-binding</keyword>
<dbReference type="OrthoDB" id="9763290at2"/>
<dbReference type="GO" id="GO:0005524">
    <property type="term" value="F:ATP binding"/>
    <property type="evidence" value="ECO:0007669"/>
    <property type="project" value="UniProtKB-KW"/>
</dbReference>
<dbReference type="Proteomes" id="UP000248066">
    <property type="component" value="Unassembled WGS sequence"/>
</dbReference>
<dbReference type="InterPro" id="IPR014729">
    <property type="entry name" value="Rossmann-like_a/b/a_fold"/>
</dbReference>
<dbReference type="PANTHER" id="PTHR43284">
    <property type="entry name" value="ASPARAGINE SYNTHETASE (GLUTAMINE-HYDROLYZING)"/>
    <property type="match status" value="1"/>
</dbReference>
<evidence type="ECO:0000259" key="8">
    <source>
        <dbReference type="Pfam" id="PF00733"/>
    </source>
</evidence>
<feature type="domain" description="Asparagine synthetase" evidence="8">
    <location>
        <begin position="192"/>
        <end position="560"/>
    </location>
</feature>
<keyword evidence="6" id="KW-0061">Asparagine biosynthesis</keyword>
<evidence type="ECO:0000256" key="5">
    <source>
        <dbReference type="ARBA" id="ARBA00022840"/>
    </source>
</evidence>
<evidence type="ECO:0000313" key="10">
    <source>
        <dbReference type="EMBL" id="PYZ96965.1"/>
    </source>
</evidence>
<dbReference type="InterPro" id="IPR001962">
    <property type="entry name" value="Asn_synthase"/>
</dbReference>
<gene>
    <name evidence="10" type="ORF">CR205_14930</name>
</gene>
<protein>
    <recommendedName>
        <fullName evidence="3">asparagine synthase (glutamine-hydrolyzing)</fullName>
        <ecNumber evidence="3">6.3.5.4</ecNumber>
    </recommendedName>
</protein>
<dbReference type="SUPFAM" id="SSF56235">
    <property type="entry name" value="N-terminal nucleophile aminohydrolases (Ntn hydrolases)"/>
    <property type="match status" value="1"/>
</dbReference>
<keyword evidence="6" id="KW-0028">Amino-acid biosynthesis</keyword>
<dbReference type="Pfam" id="PF00733">
    <property type="entry name" value="Asn_synthase"/>
    <property type="match status" value="1"/>
</dbReference>
<feature type="domain" description="Glutamine amidotransferase type-2" evidence="9">
    <location>
        <begin position="50"/>
        <end position="113"/>
    </location>
</feature>
<dbReference type="AlphaFoldDB" id="A0A2W0HHP8"/>
<reference evidence="10 11" key="1">
    <citation type="submission" date="2017-10" db="EMBL/GenBank/DDBJ databases">
        <title>Bacillus sp. nov., a halophilic bacterium isolated from a Yangshapao Lake.</title>
        <authorList>
            <person name="Wang H."/>
        </authorList>
    </citation>
    <scope>NUCLEOTIDE SEQUENCE [LARGE SCALE GENOMIC DNA]</scope>
    <source>
        <strain evidence="10 11">YSP-3</strain>
    </source>
</reference>
<evidence type="ECO:0000256" key="2">
    <source>
        <dbReference type="ARBA" id="ARBA00005752"/>
    </source>
</evidence>